<keyword evidence="3" id="KW-1185">Reference proteome</keyword>
<accession>A0A0D2CV15</accession>
<feature type="region of interest" description="Disordered" evidence="1">
    <location>
        <begin position="49"/>
        <end position="80"/>
    </location>
</feature>
<gene>
    <name evidence="2" type="ORF">PV05_06353</name>
</gene>
<name>A0A0D2CV15_9EURO</name>
<dbReference type="GeneID" id="25328261"/>
<feature type="region of interest" description="Disordered" evidence="1">
    <location>
        <begin position="382"/>
        <end position="411"/>
    </location>
</feature>
<organism evidence="2 3">
    <name type="scientific">Exophiala xenobiotica</name>
    <dbReference type="NCBI Taxonomy" id="348802"/>
    <lineage>
        <taxon>Eukaryota</taxon>
        <taxon>Fungi</taxon>
        <taxon>Dikarya</taxon>
        <taxon>Ascomycota</taxon>
        <taxon>Pezizomycotina</taxon>
        <taxon>Eurotiomycetes</taxon>
        <taxon>Chaetothyriomycetidae</taxon>
        <taxon>Chaetothyriales</taxon>
        <taxon>Herpotrichiellaceae</taxon>
        <taxon>Exophiala</taxon>
    </lineage>
</organism>
<dbReference type="Pfam" id="PF11951">
    <property type="entry name" value="Fungal_trans_2"/>
    <property type="match status" value="1"/>
</dbReference>
<dbReference type="Proteomes" id="UP000054342">
    <property type="component" value="Unassembled WGS sequence"/>
</dbReference>
<proteinExistence type="predicted"/>
<dbReference type="InterPro" id="IPR021858">
    <property type="entry name" value="Fun_TF"/>
</dbReference>
<protein>
    <recommendedName>
        <fullName evidence="4">Transcription factor domain-containing protein</fullName>
    </recommendedName>
</protein>
<feature type="compositionally biased region" description="Basic and acidic residues" evidence="1">
    <location>
        <begin position="1"/>
        <end position="12"/>
    </location>
</feature>
<dbReference type="PANTHER" id="PTHR37540">
    <property type="entry name" value="TRANSCRIPTION FACTOR (ACR-2), PUTATIVE-RELATED-RELATED"/>
    <property type="match status" value="1"/>
</dbReference>
<evidence type="ECO:0008006" key="4">
    <source>
        <dbReference type="Google" id="ProtNLM"/>
    </source>
</evidence>
<dbReference type="AlphaFoldDB" id="A0A0D2CV15"/>
<feature type="compositionally biased region" description="Low complexity" evidence="1">
    <location>
        <begin position="388"/>
        <end position="411"/>
    </location>
</feature>
<dbReference type="PANTHER" id="PTHR37540:SF5">
    <property type="entry name" value="TRANSCRIPTION FACTOR DOMAIN-CONTAINING PROTEIN"/>
    <property type="match status" value="1"/>
</dbReference>
<dbReference type="HOGENOM" id="CLU_032227_2_0_1"/>
<sequence>MSHSVSDVRSEDLVEPQRTSHSHDDSLLQCRGMAKSIMIEEMIRGPYHIDSSRAPSTATGWKHDTSSAQPTSRPQLVVKTSNSTVRRRLSAVERFSWEFDKKELASVRHSRKRKSPVDDDQAVEPRAATRLPRFSVNIFHSEPINNFPIPAEGCVSRMVKHYLQVWAPQHGRAFAFEGHPTPYRSLVFPFALERAVVFEAIIALSRASWLLQEKIPWFKDSALAYHRGNAFAQLRLRLMSQETCADDATIVTIAALTTIDYMLGIHEGAENHIDAMQRIRAIRTDLKGETPWQHFVNASMDAYFSLWTFVKERNAATTSMSQLTIESPLRNDLPLYPSLPFSTKMCEALSKVSPAFNDMALAGQLSIQMIDILASLSTITRSEGGGSPATTSPTTDSPSTSSPVSSAPSSPGGRNLLNIIADLRCLSMLGTVPIEHLLCFGLIGCSLTLHFGEEKIPEEFNETLQELEDTVVGGGKPRPQQENEKFMKEHQDCLIWISIAAAGALELSELLSPTTKLLHQTLDRYPTETSTWEAMEQILRKFLWNDVLAQRWKRCWHRTVQTRSKPH</sequence>
<evidence type="ECO:0000256" key="1">
    <source>
        <dbReference type="SAM" id="MobiDB-lite"/>
    </source>
</evidence>
<dbReference type="EMBL" id="KN847320">
    <property type="protein sequence ID" value="KIW53946.1"/>
    <property type="molecule type" value="Genomic_DNA"/>
</dbReference>
<dbReference type="RefSeq" id="XP_013314530.1">
    <property type="nucleotide sequence ID" value="XM_013459076.1"/>
</dbReference>
<feature type="compositionally biased region" description="Polar residues" evidence="1">
    <location>
        <begin position="66"/>
        <end position="80"/>
    </location>
</feature>
<dbReference type="OrthoDB" id="3469225at2759"/>
<evidence type="ECO:0000313" key="2">
    <source>
        <dbReference type="EMBL" id="KIW53947.1"/>
    </source>
</evidence>
<reference evidence="2 3" key="1">
    <citation type="submission" date="2015-01" db="EMBL/GenBank/DDBJ databases">
        <title>The Genome Sequence of Exophiala xenobiotica CBS118157.</title>
        <authorList>
            <consortium name="The Broad Institute Genomics Platform"/>
            <person name="Cuomo C."/>
            <person name="de Hoog S."/>
            <person name="Gorbushina A."/>
            <person name="Stielow B."/>
            <person name="Teixiera M."/>
            <person name="Abouelleil A."/>
            <person name="Chapman S.B."/>
            <person name="Priest M."/>
            <person name="Young S.K."/>
            <person name="Wortman J."/>
            <person name="Nusbaum C."/>
            <person name="Birren B."/>
        </authorList>
    </citation>
    <scope>NUCLEOTIDE SEQUENCE [LARGE SCALE GENOMIC DNA]</scope>
    <source>
        <strain evidence="2 3">CBS 118157</strain>
    </source>
</reference>
<feature type="region of interest" description="Disordered" evidence="1">
    <location>
        <begin position="1"/>
        <end position="25"/>
    </location>
</feature>
<dbReference type="RefSeq" id="XP_013314532.1">
    <property type="nucleotide sequence ID" value="XM_013459078.1"/>
</dbReference>
<dbReference type="EMBL" id="KN847320">
    <property type="protein sequence ID" value="KIW53947.1"/>
    <property type="molecule type" value="Genomic_DNA"/>
</dbReference>
<dbReference type="EMBL" id="KN847320">
    <property type="protein sequence ID" value="KIW53948.1"/>
    <property type="molecule type" value="Genomic_DNA"/>
</dbReference>
<dbReference type="RefSeq" id="XP_013314531.1">
    <property type="nucleotide sequence ID" value="XM_013459077.1"/>
</dbReference>
<evidence type="ECO:0000313" key="3">
    <source>
        <dbReference type="Proteomes" id="UP000054342"/>
    </source>
</evidence>